<name>A0ABV5TJP6_9ACTN</name>
<dbReference type="Pfam" id="PF00106">
    <property type="entry name" value="adh_short"/>
    <property type="match status" value="1"/>
</dbReference>
<gene>
    <name evidence="3" type="ORF">ACFFRH_28010</name>
</gene>
<comment type="similarity">
    <text evidence="1">Belongs to the short-chain dehydrogenases/reductases (SDR) family.</text>
</comment>
<comment type="caution">
    <text evidence="3">The sequence shown here is derived from an EMBL/GenBank/DDBJ whole genome shotgun (WGS) entry which is preliminary data.</text>
</comment>
<organism evidence="3 4">
    <name type="scientific">Streptosporangium vulgare</name>
    <dbReference type="NCBI Taxonomy" id="46190"/>
    <lineage>
        <taxon>Bacteria</taxon>
        <taxon>Bacillati</taxon>
        <taxon>Actinomycetota</taxon>
        <taxon>Actinomycetes</taxon>
        <taxon>Streptosporangiales</taxon>
        <taxon>Streptosporangiaceae</taxon>
        <taxon>Streptosporangium</taxon>
    </lineage>
</organism>
<dbReference type="InterPro" id="IPR002347">
    <property type="entry name" value="SDR_fam"/>
</dbReference>
<accession>A0ABV5TJP6</accession>
<dbReference type="EMBL" id="JBHMBS010000015">
    <property type="protein sequence ID" value="MFB9679343.1"/>
    <property type="molecule type" value="Genomic_DNA"/>
</dbReference>
<dbReference type="RefSeq" id="WP_386160750.1">
    <property type="nucleotide sequence ID" value="NZ_JBHMBS010000015.1"/>
</dbReference>
<evidence type="ECO:0000313" key="4">
    <source>
        <dbReference type="Proteomes" id="UP001589610"/>
    </source>
</evidence>
<keyword evidence="4" id="KW-1185">Reference proteome</keyword>
<dbReference type="Proteomes" id="UP001589610">
    <property type="component" value="Unassembled WGS sequence"/>
</dbReference>
<dbReference type="NCBIfam" id="NF004513">
    <property type="entry name" value="PRK05854.1"/>
    <property type="match status" value="1"/>
</dbReference>
<evidence type="ECO:0000313" key="3">
    <source>
        <dbReference type="EMBL" id="MFB9679343.1"/>
    </source>
</evidence>
<keyword evidence="2" id="KW-0560">Oxidoreductase</keyword>
<dbReference type="PANTHER" id="PTHR24320:SF148">
    <property type="entry name" value="NAD(P)-BINDING ROSSMANN-FOLD SUPERFAMILY PROTEIN"/>
    <property type="match status" value="1"/>
</dbReference>
<dbReference type="Gene3D" id="3.40.50.720">
    <property type="entry name" value="NAD(P)-binding Rossmann-like Domain"/>
    <property type="match status" value="1"/>
</dbReference>
<dbReference type="PANTHER" id="PTHR24320">
    <property type="entry name" value="RETINOL DEHYDROGENASE"/>
    <property type="match status" value="1"/>
</dbReference>
<reference evidence="3 4" key="1">
    <citation type="submission" date="2024-09" db="EMBL/GenBank/DDBJ databases">
        <authorList>
            <person name="Sun Q."/>
            <person name="Mori K."/>
        </authorList>
    </citation>
    <scope>NUCLEOTIDE SEQUENCE [LARGE SCALE GENOMIC DNA]</scope>
    <source>
        <strain evidence="3 4">JCM 3028</strain>
    </source>
</reference>
<dbReference type="SUPFAM" id="SSF51735">
    <property type="entry name" value="NAD(P)-binding Rossmann-fold domains"/>
    <property type="match status" value="1"/>
</dbReference>
<dbReference type="NCBIfam" id="NF004846">
    <property type="entry name" value="PRK06197.1"/>
    <property type="match status" value="1"/>
</dbReference>
<sequence length="310" mass="32522">MKDVSVPDLTGKLAVVTGASDGVGLGLAVRLARAGAELVLPVRNPVKGEAAVARVRAAAPGAVVSLRELDLASLASVAALAEKLNAEDRPIDILINNAGVMSPATRHTTADGLELQFGTNHIGHVALVGGILPLLRAGRARVTTMSSSAARNARIDWDDLQSERKYSPIRSYGLSKLANLMFGLELDRRSRAGGWGLVSNVAHPGTTLTNLYASGPNLGRERPSPLEAIMTRLSRVGLFVQTVDRGALPALYAATDPRAQGGRFYGPDGFGQFTGGPTELTVYKPARDEAAAARLWDVSERLAGVEFAAA</sequence>
<proteinExistence type="inferred from homology"/>
<dbReference type="InterPro" id="IPR036291">
    <property type="entry name" value="NAD(P)-bd_dom_sf"/>
</dbReference>
<evidence type="ECO:0000256" key="2">
    <source>
        <dbReference type="ARBA" id="ARBA00023002"/>
    </source>
</evidence>
<dbReference type="PRINTS" id="PR00081">
    <property type="entry name" value="GDHRDH"/>
</dbReference>
<evidence type="ECO:0000256" key="1">
    <source>
        <dbReference type="ARBA" id="ARBA00006484"/>
    </source>
</evidence>
<protein>
    <submittedName>
        <fullName evidence="3">SDR family oxidoreductase</fullName>
    </submittedName>
</protein>